<dbReference type="OrthoDB" id="3219396at2759"/>
<organism evidence="2 3">
    <name type="scientific">Brachionus plicatilis</name>
    <name type="common">Marine rotifer</name>
    <name type="synonym">Brachionus muelleri</name>
    <dbReference type="NCBI Taxonomy" id="10195"/>
    <lineage>
        <taxon>Eukaryota</taxon>
        <taxon>Metazoa</taxon>
        <taxon>Spiralia</taxon>
        <taxon>Gnathifera</taxon>
        <taxon>Rotifera</taxon>
        <taxon>Eurotatoria</taxon>
        <taxon>Monogononta</taxon>
        <taxon>Pseudotrocha</taxon>
        <taxon>Ploima</taxon>
        <taxon>Brachionidae</taxon>
        <taxon>Brachionus</taxon>
    </lineage>
</organism>
<dbReference type="Proteomes" id="UP000276133">
    <property type="component" value="Unassembled WGS sequence"/>
</dbReference>
<dbReference type="InterPro" id="IPR036047">
    <property type="entry name" value="F-box-like_dom_sf"/>
</dbReference>
<dbReference type="PANTHER" id="PTHR20933">
    <property type="entry name" value="F-BOX ONLY PROTEIN 33"/>
    <property type="match status" value="1"/>
</dbReference>
<dbReference type="STRING" id="10195.A0A3M7S1X8"/>
<comment type="caution">
    <text evidence="2">The sequence shown here is derived from an EMBL/GenBank/DDBJ whole genome shotgun (WGS) entry which is preliminary data.</text>
</comment>
<dbReference type="AlphaFoldDB" id="A0A3M7S1X8"/>
<dbReference type="SUPFAM" id="SSF81383">
    <property type="entry name" value="F-box domain"/>
    <property type="match status" value="1"/>
</dbReference>
<feature type="domain" description="F-box" evidence="1">
    <location>
        <begin position="191"/>
        <end position="237"/>
    </location>
</feature>
<evidence type="ECO:0000313" key="3">
    <source>
        <dbReference type="Proteomes" id="UP000276133"/>
    </source>
</evidence>
<name>A0A3M7S1X8_BRAPC</name>
<accession>A0A3M7S1X8</accession>
<dbReference type="GO" id="GO:0031398">
    <property type="term" value="P:positive regulation of protein ubiquitination"/>
    <property type="evidence" value="ECO:0007669"/>
    <property type="project" value="TreeGrafter"/>
</dbReference>
<dbReference type="Gene3D" id="3.80.10.10">
    <property type="entry name" value="Ribonuclease Inhibitor"/>
    <property type="match status" value="1"/>
</dbReference>
<dbReference type="SUPFAM" id="SSF52047">
    <property type="entry name" value="RNI-like"/>
    <property type="match status" value="1"/>
</dbReference>
<dbReference type="InterPro" id="IPR001810">
    <property type="entry name" value="F-box_dom"/>
</dbReference>
<evidence type="ECO:0000259" key="1">
    <source>
        <dbReference type="PROSITE" id="PS50181"/>
    </source>
</evidence>
<dbReference type="InterPro" id="IPR032675">
    <property type="entry name" value="LRR_dom_sf"/>
</dbReference>
<protein>
    <submittedName>
        <fullName evidence="2">F-box LRR-repeat 12</fullName>
    </submittedName>
</protein>
<evidence type="ECO:0000313" key="2">
    <source>
        <dbReference type="EMBL" id="RNA29658.1"/>
    </source>
</evidence>
<dbReference type="PROSITE" id="PS50181">
    <property type="entry name" value="FBOX"/>
    <property type="match status" value="1"/>
</dbReference>
<gene>
    <name evidence="2" type="ORF">BpHYR1_012706</name>
</gene>
<reference evidence="2 3" key="1">
    <citation type="journal article" date="2018" name="Sci. Rep.">
        <title>Genomic signatures of local adaptation to the degree of environmental predictability in rotifers.</title>
        <authorList>
            <person name="Franch-Gras L."/>
            <person name="Hahn C."/>
            <person name="Garcia-Roger E.M."/>
            <person name="Carmona M.J."/>
            <person name="Serra M."/>
            <person name="Gomez A."/>
        </authorList>
    </citation>
    <scope>NUCLEOTIDE SEQUENCE [LARGE SCALE GENOMIC DNA]</scope>
    <source>
        <strain evidence="2">HYR1</strain>
    </source>
</reference>
<dbReference type="PANTHER" id="PTHR20933:SF4">
    <property type="entry name" value="F-BOX INVOLVED IN POLYQ PATHOGENESIS, ISOFORM A"/>
    <property type="match status" value="1"/>
</dbReference>
<proteinExistence type="predicted"/>
<dbReference type="EMBL" id="REGN01002177">
    <property type="protein sequence ID" value="RNA29658.1"/>
    <property type="molecule type" value="Genomic_DNA"/>
</dbReference>
<keyword evidence="3" id="KW-1185">Reference proteome</keyword>
<sequence>MKRYDRNFLVFLQSRAKEPSKDIQIGESSDQREMKSVDENLNEKIPVLNSVQSNPKINCKETTKNDSNLYTDLYRVSIVRTNLDPVKFFHIKLKALLMDPSDSNELIMDRILSEFTSSDLNSKVFCGTLAIVLCKKCLENNSFNTGFFIKRIFLLKKYLNSNEKFELESLSAIRKADSNQGQAKCQKSDNESDFSNLPHEILLKIFKYLNLKTRCRIASVCRSWYQAVYDETLWHHIEIDSFINLKKLWKLVRHRQFQKAKSIRIMGNLNKIDHKNQSTLSSSFMEKLCSTCTSLATFEVKYADMSSIQVNDLPDSISCLKLIRCEIPIGWFKNIYLTNLVHVDLSDSSRICASHVKDLSSCSHNLESLKLSRCYRIDDNLIDVLVQGDFRKLKFLNLEDVPNITSLILE</sequence>
<feature type="non-terminal residue" evidence="2">
    <location>
        <position position="410"/>
    </location>
</feature>
<dbReference type="Pfam" id="PF12937">
    <property type="entry name" value="F-box-like"/>
    <property type="match status" value="1"/>
</dbReference>
<dbReference type="SMART" id="SM00256">
    <property type="entry name" value="FBOX"/>
    <property type="match status" value="1"/>
</dbReference>